<keyword evidence="2" id="KW-1185">Reference proteome</keyword>
<sequence>MAILPAEGRPNDVGGDTNLVLAGDKLQTQGGSTPGIYNFKPYSGDLTPTQLATSSYMQGNGGSVATNDKVYVTQVSDFGSDGEIFGFITGFSMGEWQSTGRKYIVDATLIATTMTYDASTDKIYGCFSNSAQTGYEFGTLDLSSHSPQRTKIRSIGSKYVAMADNDSGTLYAIDAQGSLYTVSESTGEATLVGSTGVAPSSLIQSAVYNPTSGKILWAAQLSATSSALYEVDPTTATATKLGDFPNGEEFASLFISKPLAADDAPAAVTSLTPHFEGPSTTGTVSFQLPSTTFAGGELSGDLSWYLLADGDTVATGSGPAGSEVTTPEVTVANDYVEFAVLTRNDAGFSPKYKQSAFIGAATPMGIWEAKASIDADNKATISWQKSEGAINEGYFEQDSVTYNVVRYPDEVTVATGVKDTTITDQLSSSAGMKSYYWRITPVFMGNEGTYAESNKVLVGNGYDIPYFEPFDEGWIDRYTVIDANGDYTTWWDDYSGHAYTQAGPDNGSDDWLITPDIHFAPGIYTIAFRYWGGLPGYSEYAGNAFEVGFGQGTDPSKFKTVGKVTDIILEESQQKEFSATVKVSADGTYNVGIHDISPNNAYLLYIDSLSITQGGTLAVPDTVGSLRATADPDGDLKVNISFTAPSKNANGDALDAIDHVYVVRDDKDTFVFCMGENRVRNLTSPSAGFAGVKLRNMFTVIRSRSFRVAKRSISQSKTVCFAA</sequence>
<evidence type="ECO:0000313" key="2">
    <source>
        <dbReference type="Proteomes" id="UP000825483"/>
    </source>
</evidence>
<dbReference type="NCBIfam" id="NF038128">
    <property type="entry name" value="choice_anch_J"/>
    <property type="match status" value="1"/>
</dbReference>
<dbReference type="AlphaFoldDB" id="A0A9R1C7T2"/>
<name>A0A9R1C7T2_9BACT</name>
<dbReference type="EMBL" id="BPUB01000001">
    <property type="protein sequence ID" value="GJG57593.1"/>
    <property type="molecule type" value="Genomic_DNA"/>
</dbReference>
<reference evidence="1" key="1">
    <citation type="journal article" date="2022" name="Int. J. Syst. Evol. Microbiol.">
        <title>Prevotella lacticifex sp. nov., isolated from the rumen of cows.</title>
        <authorList>
            <person name="Shinkai T."/>
            <person name="Ikeyama N."/>
            <person name="Kumagai M."/>
            <person name="Ohmori H."/>
            <person name="Sakamoto M."/>
            <person name="Ohkuma M."/>
            <person name="Mitsumori M."/>
        </authorList>
    </citation>
    <scope>NUCLEOTIDE SEQUENCE</scope>
    <source>
        <strain evidence="1">R5076</strain>
    </source>
</reference>
<protein>
    <submittedName>
        <fullName evidence="1">Uncharacterized protein</fullName>
    </submittedName>
</protein>
<accession>A0A9R1C7T2</accession>
<dbReference type="Gene3D" id="2.60.120.200">
    <property type="match status" value="1"/>
</dbReference>
<gene>
    <name evidence="1" type="ORF">PRLR5076_04440</name>
</gene>
<organism evidence="1 2">
    <name type="scientific">Prevotella lacticifex</name>
    <dbReference type="NCBI Taxonomy" id="2854755"/>
    <lineage>
        <taxon>Bacteria</taxon>
        <taxon>Pseudomonadati</taxon>
        <taxon>Bacteroidota</taxon>
        <taxon>Bacteroidia</taxon>
        <taxon>Bacteroidales</taxon>
        <taxon>Prevotellaceae</taxon>
        <taxon>Prevotella</taxon>
    </lineage>
</organism>
<comment type="caution">
    <text evidence="1">The sequence shown here is derived from an EMBL/GenBank/DDBJ whole genome shotgun (WGS) entry which is preliminary data.</text>
</comment>
<dbReference type="RefSeq" id="WP_223928046.1">
    <property type="nucleotide sequence ID" value="NZ_BPTU01000003.1"/>
</dbReference>
<dbReference type="SUPFAM" id="SSF63825">
    <property type="entry name" value="YWTD domain"/>
    <property type="match status" value="1"/>
</dbReference>
<proteinExistence type="predicted"/>
<dbReference type="Proteomes" id="UP000825483">
    <property type="component" value="Unassembled WGS sequence"/>
</dbReference>
<evidence type="ECO:0000313" key="1">
    <source>
        <dbReference type="EMBL" id="GJG57593.1"/>
    </source>
</evidence>